<sequence length="101" mass="11552">MCAVLVYFYQHLKYKPAGFETEGLVLASSNGHFARIEIMKSARMRVDPTNAFPITYFGDAEWDVRACEQLGVNLVLVGERGEHHQRIKNFTSLDDALRYVK</sequence>
<dbReference type="RefSeq" id="WP_017014761.1">
    <property type="nucleotide sequence ID" value="NZ_FOWR01000003.1"/>
</dbReference>
<dbReference type="STRING" id="1121869.SAMN03084138_00512"/>
<accession>A0A1I5K9F0</accession>
<protein>
    <recommendedName>
        <fullName evidence="3">Haloacid dehalogenase-like hydrolase</fullName>
    </recommendedName>
</protein>
<name>A0A1I5K9F0_9GAMM</name>
<evidence type="ECO:0000313" key="1">
    <source>
        <dbReference type="EMBL" id="SFO81226.1"/>
    </source>
</evidence>
<dbReference type="EMBL" id="FOWR01000003">
    <property type="protein sequence ID" value="SFO81226.1"/>
    <property type="molecule type" value="Genomic_DNA"/>
</dbReference>
<gene>
    <name evidence="1" type="ORF">SAMN03084138_00512</name>
</gene>
<dbReference type="AlphaFoldDB" id="A0A1I5K9F0"/>
<organism evidence="1 2">
    <name type="scientific">Enterovibrio norvegicus DSM 15893</name>
    <dbReference type="NCBI Taxonomy" id="1121869"/>
    <lineage>
        <taxon>Bacteria</taxon>
        <taxon>Pseudomonadati</taxon>
        <taxon>Pseudomonadota</taxon>
        <taxon>Gammaproteobacteria</taxon>
        <taxon>Vibrionales</taxon>
        <taxon>Vibrionaceae</taxon>
        <taxon>Enterovibrio</taxon>
    </lineage>
</organism>
<dbReference type="OrthoDB" id="9807630at2"/>
<dbReference type="Proteomes" id="UP000182692">
    <property type="component" value="Unassembled WGS sequence"/>
</dbReference>
<evidence type="ECO:0000313" key="2">
    <source>
        <dbReference type="Proteomes" id="UP000182692"/>
    </source>
</evidence>
<evidence type="ECO:0008006" key="3">
    <source>
        <dbReference type="Google" id="ProtNLM"/>
    </source>
</evidence>
<dbReference type="GeneID" id="35872799"/>
<proteinExistence type="predicted"/>
<reference evidence="1 2" key="1">
    <citation type="submission" date="2016-10" db="EMBL/GenBank/DDBJ databases">
        <authorList>
            <person name="de Groot N.N."/>
        </authorList>
    </citation>
    <scope>NUCLEOTIDE SEQUENCE [LARGE SCALE GENOMIC DNA]</scope>
    <source>
        <strain evidence="1 2">DSM 15893</strain>
    </source>
</reference>